<dbReference type="InterPro" id="IPR036028">
    <property type="entry name" value="SH3-like_dom_sf"/>
</dbReference>
<dbReference type="FunFam" id="1.20.1270.60:FF:000002">
    <property type="entry name" value="Formin-binding protein 1-like isoform 1"/>
    <property type="match status" value="1"/>
</dbReference>
<organism evidence="17 18">
    <name type="scientific">Pinctada imbricata</name>
    <name type="common">Atlantic pearl-oyster</name>
    <name type="synonym">Pinctada martensii</name>
    <dbReference type="NCBI Taxonomy" id="66713"/>
    <lineage>
        <taxon>Eukaryota</taxon>
        <taxon>Metazoa</taxon>
        <taxon>Spiralia</taxon>
        <taxon>Lophotrochozoa</taxon>
        <taxon>Mollusca</taxon>
        <taxon>Bivalvia</taxon>
        <taxon>Autobranchia</taxon>
        <taxon>Pteriomorphia</taxon>
        <taxon>Pterioida</taxon>
        <taxon>Pterioidea</taxon>
        <taxon>Pteriidae</taxon>
        <taxon>Pinctada</taxon>
    </lineage>
</organism>
<keyword evidence="8 11" id="KW-0175">Coiled coil</keyword>
<keyword evidence="6" id="KW-0963">Cytoplasm</keyword>
<keyword evidence="18" id="KW-1185">Reference proteome</keyword>
<accession>A0AA88XR50</accession>
<dbReference type="CDD" id="cd07653">
    <property type="entry name" value="F-BAR_CIP4-like"/>
    <property type="match status" value="1"/>
</dbReference>
<dbReference type="Gene3D" id="6.10.140.470">
    <property type="match status" value="1"/>
</dbReference>
<dbReference type="Pfam" id="PF25610">
    <property type="entry name" value="HR1_TOCA"/>
    <property type="match status" value="1"/>
</dbReference>
<evidence type="ECO:0000256" key="2">
    <source>
        <dbReference type="ARBA" id="ARBA00004496"/>
    </source>
</evidence>
<dbReference type="SUPFAM" id="SSF50044">
    <property type="entry name" value="SH3-domain"/>
    <property type="match status" value="1"/>
</dbReference>
<name>A0AA88XR50_PINIB</name>
<comment type="similarity">
    <text evidence="3">Belongs to the FNBP1 family.</text>
</comment>
<dbReference type="InterPro" id="IPR001452">
    <property type="entry name" value="SH3_domain"/>
</dbReference>
<sequence length="569" mass="64949">MYLSSIEEGMNNLKDQYDTIAAHTQKGIDFSERFSHFLKERCSIELEYAKNLKRLVKNYQPKKKEEEEYQYSWAKGFWDLMRELHDLAGQHEVIAENIQAQVIKDLNNVISDGKSERKKCLQEGSRVQDHLKNSLAQLDKSRKTYERAFKDAEKATDAYRKADADINLSRAEVEKHRNQMLLKNNQCDECKNDYAAQLQQTNGHQKEHYTQQMPAVFQQLQNLDENRINKMKDYVNQCATIERNVIPIINTCIDGMVKASDSISATEDSKLVIERYKSGFPIPEDIPFDDLSATSMSESVSSNGTPKSNTLNANSSSRGTVSGKKAKREKKGLFNLFGTSKGDEQKEDFSDLPPNQRRKALQKKIDSIKKEVARETAERQGMLKMKEVYAQNPALGDPNSLEKKIEENGQKVDALNAELRKFQGYLAEAEGKQPPAQHHPQQQRRNSLSDDSVSQSPSEGSVQNINAAIPNAPQPPTGELYTEIDHDEDDHLEEEFNDDDQFPVIGTCRALYPFEAENEGSVNMEENEEMFVLEMDQGDGWTRVRKKDNSEGFVPTSYIQCHFYDQDEV</sequence>
<feature type="domain" description="REM-1" evidence="16">
    <location>
        <begin position="351"/>
        <end position="428"/>
    </location>
</feature>
<dbReference type="SMART" id="SM00055">
    <property type="entry name" value="FCH"/>
    <property type="match status" value="1"/>
</dbReference>
<keyword evidence="5" id="KW-1003">Cell membrane</keyword>
<dbReference type="EMBL" id="VSWD01000011">
    <property type="protein sequence ID" value="KAK3088869.1"/>
    <property type="molecule type" value="Genomic_DNA"/>
</dbReference>
<dbReference type="SMART" id="SM00326">
    <property type="entry name" value="SH3"/>
    <property type="match status" value="1"/>
</dbReference>
<reference evidence="17" key="1">
    <citation type="submission" date="2019-08" db="EMBL/GenBank/DDBJ databases">
        <title>The improved chromosome-level genome for the pearl oyster Pinctada fucata martensii using PacBio sequencing and Hi-C.</title>
        <authorList>
            <person name="Zheng Z."/>
        </authorList>
    </citation>
    <scope>NUCLEOTIDE SEQUENCE</scope>
    <source>
        <strain evidence="17">ZZ-2019</strain>
        <tissue evidence="17">Adductor muscle</tissue>
    </source>
</reference>
<dbReference type="InterPro" id="IPR011072">
    <property type="entry name" value="HR1_rho-bd"/>
</dbReference>
<dbReference type="PROSITE" id="PS50002">
    <property type="entry name" value="SH3"/>
    <property type="match status" value="1"/>
</dbReference>
<evidence type="ECO:0000256" key="7">
    <source>
        <dbReference type="ARBA" id="ARBA00022583"/>
    </source>
</evidence>
<dbReference type="Pfam" id="PF00611">
    <property type="entry name" value="FCH"/>
    <property type="match status" value="1"/>
</dbReference>
<dbReference type="InterPro" id="IPR001060">
    <property type="entry name" value="FCH_dom"/>
</dbReference>
<evidence type="ECO:0000256" key="5">
    <source>
        <dbReference type="ARBA" id="ARBA00022475"/>
    </source>
</evidence>
<dbReference type="GO" id="GO:0007165">
    <property type="term" value="P:signal transduction"/>
    <property type="evidence" value="ECO:0007669"/>
    <property type="project" value="InterPro"/>
</dbReference>
<dbReference type="AlphaFoldDB" id="A0AA88XR50"/>
<comment type="caution">
    <text evidence="17">The sequence shown here is derived from an EMBL/GenBank/DDBJ whole genome shotgun (WGS) entry which is preliminary data.</text>
</comment>
<evidence type="ECO:0000313" key="17">
    <source>
        <dbReference type="EMBL" id="KAK3088869.1"/>
    </source>
</evidence>
<evidence type="ECO:0000256" key="8">
    <source>
        <dbReference type="ARBA" id="ARBA00023054"/>
    </source>
</evidence>
<evidence type="ECO:0000256" key="9">
    <source>
        <dbReference type="ARBA" id="ARBA00023136"/>
    </source>
</evidence>
<feature type="coiled-coil region" evidence="12">
    <location>
        <begin position="135"/>
        <end position="179"/>
    </location>
</feature>
<dbReference type="FunFam" id="2.30.30.40:FF:000203">
    <property type="entry name" value="Cdc42-interacting protein 4, isoform F"/>
    <property type="match status" value="1"/>
</dbReference>
<evidence type="ECO:0000256" key="1">
    <source>
        <dbReference type="ARBA" id="ARBA00004236"/>
    </source>
</evidence>
<dbReference type="SUPFAM" id="SSF103657">
    <property type="entry name" value="BAR/IMD domain-like"/>
    <property type="match status" value="1"/>
</dbReference>
<keyword evidence="4 10" id="KW-0728">SH3 domain</keyword>
<feature type="region of interest" description="Disordered" evidence="13">
    <location>
        <begin position="295"/>
        <end position="359"/>
    </location>
</feature>
<feature type="compositionally biased region" description="Polar residues" evidence="13">
    <location>
        <begin position="295"/>
        <end position="320"/>
    </location>
</feature>
<evidence type="ECO:0000256" key="13">
    <source>
        <dbReference type="SAM" id="MobiDB-lite"/>
    </source>
</evidence>
<evidence type="ECO:0000256" key="11">
    <source>
        <dbReference type="PROSITE-ProRule" id="PRU01077"/>
    </source>
</evidence>
<dbReference type="InterPro" id="IPR027267">
    <property type="entry name" value="AH/BAR_dom_sf"/>
</dbReference>
<keyword evidence="7" id="KW-0254">Endocytosis</keyword>
<protein>
    <recommendedName>
        <fullName evidence="19">Formin-binding protein 1-like</fullName>
    </recommendedName>
</protein>
<dbReference type="Proteomes" id="UP001186944">
    <property type="component" value="Unassembled WGS sequence"/>
</dbReference>
<dbReference type="Gene3D" id="1.20.1270.60">
    <property type="entry name" value="Arfaptin homology (AH) domain/BAR domain"/>
    <property type="match status" value="1"/>
</dbReference>
<feature type="domain" description="F-BAR" evidence="15">
    <location>
        <begin position="7"/>
        <end position="268"/>
    </location>
</feature>
<evidence type="ECO:0000256" key="4">
    <source>
        <dbReference type="ARBA" id="ARBA00022443"/>
    </source>
</evidence>
<dbReference type="PROSITE" id="PS51741">
    <property type="entry name" value="F_BAR"/>
    <property type="match status" value="1"/>
</dbReference>
<dbReference type="PANTHER" id="PTHR15735:SF12">
    <property type="entry name" value="CDC42-INTERACTING PROTEIN 4, ISOFORM B"/>
    <property type="match status" value="1"/>
</dbReference>
<evidence type="ECO:0000256" key="10">
    <source>
        <dbReference type="PROSITE-ProRule" id="PRU00192"/>
    </source>
</evidence>
<dbReference type="GO" id="GO:0005886">
    <property type="term" value="C:plasma membrane"/>
    <property type="evidence" value="ECO:0007669"/>
    <property type="project" value="UniProtKB-SubCell"/>
</dbReference>
<gene>
    <name evidence="17" type="ORF">FSP39_024788</name>
</gene>
<dbReference type="GO" id="GO:0006897">
    <property type="term" value="P:endocytosis"/>
    <property type="evidence" value="ECO:0007669"/>
    <property type="project" value="UniProtKB-KW"/>
</dbReference>
<evidence type="ECO:0000313" key="18">
    <source>
        <dbReference type="Proteomes" id="UP001186944"/>
    </source>
</evidence>
<dbReference type="Gene3D" id="2.30.30.40">
    <property type="entry name" value="SH3 Domains"/>
    <property type="match status" value="1"/>
</dbReference>
<dbReference type="CDD" id="cd11911">
    <property type="entry name" value="SH3_CIP4-like"/>
    <property type="match status" value="1"/>
</dbReference>
<evidence type="ECO:0000256" key="3">
    <source>
        <dbReference type="ARBA" id="ARBA00009426"/>
    </source>
</evidence>
<evidence type="ECO:0000259" key="14">
    <source>
        <dbReference type="PROSITE" id="PS50002"/>
    </source>
</evidence>
<dbReference type="PANTHER" id="PTHR15735">
    <property type="entry name" value="FCH AND DOUBLE SH3 DOMAINS PROTEIN"/>
    <property type="match status" value="1"/>
</dbReference>
<evidence type="ECO:0000259" key="16">
    <source>
        <dbReference type="PROSITE" id="PS51860"/>
    </source>
</evidence>
<dbReference type="PROSITE" id="PS51860">
    <property type="entry name" value="REM_1"/>
    <property type="match status" value="1"/>
</dbReference>
<evidence type="ECO:0000256" key="6">
    <source>
        <dbReference type="ARBA" id="ARBA00022490"/>
    </source>
</evidence>
<comment type="subcellular location">
    <subcellularLocation>
        <location evidence="1">Cell membrane</location>
    </subcellularLocation>
    <subcellularLocation>
        <location evidence="2">Cytoplasm</location>
    </subcellularLocation>
</comment>
<proteinExistence type="inferred from homology"/>
<feature type="domain" description="SH3" evidence="14">
    <location>
        <begin position="503"/>
        <end position="564"/>
    </location>
</feature>
<evidence type="ECO:0000259" key="15">
    <source>
        <dbReference type="PROSITE" id="PS51741"/>
    </source>
</evidence>
<evidence type="ECO:0008006" key="19">
    <source>
        <dbReference type="Google" id="ProtNLM"/>
    </source>
</evidence>
<keyword evidence="9" id="KW-0472">Membrane</keyword>
<dbReference type="GO" id="GO:0005737">
    <property type="term" value="C:cytoplasm"/>
    <property type="evidence" value="ECO:0007669"/>
    <property type="project" value="UniProtKB-SubCell"/>
</dbReference>
<feature type="compositionally biased region" description="Low complexity" evidence="13">
    <location>
        <begin position="449"/>
        <end position="471"/>
    </location>
</feature>
<feature type="region of interest" description="Disordered" evidence="13">
    <location>
        <begin position="430"/>
        <end position="480"/>
    </location>
</feature>
<dbReference type="InterPro" id="IPR031160">
    <property type="entry name" value="F_BAR_dom"/>
</dbReference>
<dbReference type="CDD" id="cd11619">
    <property type="entry name" value="HR1_CIP4-like"/>
    <property type="match status" value="1"/>
</dbReference>
<dbReference type="InterPro" id="IPR057870">
    <property type="entry name" value="HR1_TOCA"/>
</dbReference>
<dbReference type="Pfam" id="PF00018">
    <property type="entry name" value="SH3_1"/>
    <property type="match status" value="1"/>
</dbReference>
<evidence type="ECO:0000256" key="12">
    <source>
        <dbReference type="SAM" id="Coils"/>
    </source>
</evidence>